<dbReference type="Gene3D" id="3.30.70.100">
    <property type="match status" value="1"/>
</dbReference>
<name>A0AAD8TR09_LOLMU</name>
<dbReference type="InterPro" id="IPR013097">
    <property type="entry name" value="Dabb"/>
</dbReference>
<dbReference type="InterPro" id="IPR011008">
    <property type="entry name" value="Dimeric_a/b-barrel"/>
</dbReference>
<dbReference type="Pfam" id="PF07876">
    <property type="entry name" value="Dabb"/>
    <property type="match status" value="1"/>
</dbReference>
<comment type="caution">
    <text evidence="4">The sequence shown here is derived from an EMBL/GenBank/DDBJ whole genome shotgun (WGS) entry which is preliminary data.</text>
</comment>
<dbReference type="SMART" id="SM00886">
    <property type="entry name" value="Dabb"/>
    <property type="match status" value="1"/>
</dbReference>
<dbReference type="GO" id="GO:0009865">
    <property type="term" value="P:pollen tube adhesion"/>
    <property type="evidence" value="ECO:0007669"/>
    <property type="project" value="TreeGrafter"/>
</dbReference>
<sequence>MRNKNKLELLKPYFVVVTLGQIIGSGGNQRNDLRSPHKLEKLGKILVSPTAPSGLYKAQQGHRASSVDGAHGSSSKQENRVDCIKRWSDKKLSKATKQALSTVRKQQQARKPRTMAAAAGSSDGVVKHLLLARFKEEVTPERLDGLIRRYAALVDAVPSMKAFHWGTDVSIENMHQGFTHVFESTFESTEGVKEYIEHPAHVEDAKALADAEKEAKEERAAHVTFGAEMECRRVAAAAAAEDDNSDISLSSDDPDAPSLEEKAAEQKALVDYFDMLKDDAANARLRLCLIEDVAAH</sequence>
<dbReference type="Proteomes" id="UP001231189">
    <property type="component" value="Unassembled WGS sequence"/>
</dbReference>
<organism evidence="4 5">
    <name type="scientific">Lolium multiflorum</name>
    <name type="common">Italian ryegrass</name>
    <name type="synonym">Lolium perenne subsp. multiflorum</name>
    <dbReference type="NCBI Taxonomy" id="4521"/>
    <lineage>
        <taxon>Eukaryota</taxon>
        <taxon>Viridiplantae</taxon>
        <taxon>Streptophyta</taxon>
        <taxon>Embryophyta</taxon>
        <taxon>Tracheophyta</taxon>
        <taxon>Spermatophyta</taxon>
        <taxon>Magnoliopsida</taxon>
        <taxon>Liliopsida</taxon>
        <taxon>Poales</taxon>
        <taxon>Poaceae</taxon>
        <taxon>BOP clade</taxon>
        <taxon>Pooideae</taxon>
        <taxon>Poodae</taxon>
        <taxon>Poeae</taxon>
        <taxon>Poeae Chloroplast Group 2 (Poeae type)</taxon>
        <taxon>Loliodinae</taxon>
        <taxon>Loliinae</taxon>
        <taxon>Lolium</taxon>
    </lineage>
</organism>
<dbReference type="PANTHER" id="PTHR33178">
    <property type="match status" value="1"/>
</dbReference>
<protein>
    <recommendedName>
        <fullName evidence="3">Stress-response A/B barrel domain-containing protein</fullName>
    </recommendedName>
</protein>
<evidence type="ECO:0000259" key="3">
    <source>
        <dbReference type="PROSITE" id="PS51502"/>
    </source>
</evidence>
<reference evidence="4" key="1">
    <citation type="submission" date="2023-07" db="EMBL/GenBank/DDBJ databases">
        <title>A chromosome-level genome assembly of Lolium multiflorum.</title>
        <authorList>
            <person name="Chen Y."/>
            <person name="Copetti D."/>
            <person name="Kolliker R."/>
            <person name="Studer B."/>
        </authorList>
    </citation>
    <scope>NUCLEOTIDE SEQUENCE</scope>
    <source>
        <strain evidence="4">02402/16</strain>
        <tissue evidence="4">Leaf</tissue>
    </source>
</reference>
<dbReference type="EMBL" id="JAUUTY010000001">
    <property type="protein sequence ID" value="KAK1692245.1"/>
    <property type="molecule type" value="Genomic_DNA"/>
</dbReference>
<dbReference type="SUPFAM" id="SSF54909">
    <property type="entry name" value="Dimeric alpha+beta barrel"/>
    <property type="match status" value="1"/>
</dbReference>
<dbReference type="AlphaFoldDB" id="A0AAD8TR09"/>
<evidence type="ECO:0000313" key="4">
    <source>
        <dbReference type="EMBL" id="KAK1692245.1"/>
    </source>
</evidence>
<evidence type="ECO:0000256" key="1">
    <source>
        <dbReference type="ARBA" id="ARBA00011738"/>
    </source>
</evidence>
<accession>A0AAD8TR09</accession>
<evidence type="ECO:0000256" key="2">
    <source>
        <dbReference type="SAM" id="MobiDB-lite"/>
    </source>
</evidence>
<feature type="domain" description="Stress-response A/B barrel" evidence="3">
    <location>
        <begin position="126"/>
        <end position="225"/>
    </location>
</feature>
<gene>
    <name evidence="4" type="ORF">QYE76_008942</name>
</gene>
<dbReference type="InterPro" id="IPR044662">
    <property type="entry name" value="HS1/DABB1-like"/>
</dbReference>
<dbReference type="PANTHER" id="PTHR33178:SF10">
    <property type="entry name" value="STRESS-RESPONSE A_B BARREL DOMAIN-CONTAINING PROTEIN"/>
    <property type="match status" value="1"/>
</dbReference>
<feature type="region of interest" description="Disordered" evidence="2">
    <location>
        <begin position="242"/>
        <end position="262"/>
    </location>
</feature>
<feature type="region of interest" description="Disordered" evidence="2">
    <location>
        <begin position="55"/>
        <end position="80"/>
    </location>
</feature>
<proteinExistence type="predicted"/>
<keyword evidence="5" id="KW-1185">Reference proteome</keyword>
<comment type="subunit">
    <text evidence="1">Homodimer.</text>
</comment>
<evidence type="ECO:0000313" key="5">
    <source>
        <dbReference type="Proteomes" id="UP001231189"/>
    </source>
</evidence>
<dbReference type="PROSITE" id="PS51502">
    <property type="entry name" value="S_R_A_B_BARREL"/>
    <property type="match status" value="1"/>
</dbReference>